<dbReference type="GO" id="GO:0005524">
    <property type="term" value="F:ATP binding"/>
    <property type="evidence" value="ECO:0007669"/>
    <property type="project" value="UniProtKB-KW"/>
</dbReference>
<dbReference type="Proteomes" id="UP001165679">
    <property type="component" value="Unassembled WGS sequence"/>
</dbReference>
<proteinExistence type="predicted"/>
<dbReference type="AlphaFoldDB" id="A0AA41YWF9"/>
<comment type="caution">
    <text evidence="6">The sequence shown here is derived from an EMBL/GenBank/DDBJ whole genome shotgun (WGS) entry which is preliminary data.</text>
</comment>
<dbReference type="GO" id="GO:0050515">
    <property type="term" value="F:4-(cytidine 5'-diphospho)-2-C-methyl-D-erythritol kinase activity"/>
    <property type="evidence" value="ECO:0007669"/>
    <property type="project" value="TreeGrafter"/>
</dbReference>
<dbReference type="PANTHER" id="PTHR43527:SF2">
    <property type="entry name" value="4-DIPHOSPHOCYTIDYL-2-C-METHYL-D-ERYTHRITOL KINASE, CHLOROPLASTIC"/>
    <property type="match status" value="1"/>
</dbReference>
<evidence type="ECO:0000313" key="6">
    <source>
        <dbReference type="EMBL" id="MCW3476622.1"/>
    </source>
</evidence>
<keyword evidence="1" id="KW-0808">Transferase</keyword>
<dbReference type="InterPro" id="IPR014721">
    <property type="entry name" value="Ribsml_uS5_D2-typ_fold_subgr"/>
</dbReference>
<name>A0AA41YWF9_9PROT</name>
<dbReference type="EMBL" id="JAPDNT010000021">
    <property type="protein sequence ID" value="MCW3476622.1"/>
    <property type="molecule type" value="Genomic_DNA"/>
</dbReference>
<organism evidence="6 7">
    <name type="scientific">Limobrevibacterium gyesilva</name>
    <dbReference type="NCBI Taxonomy" id="2991712"/>
    <lineage>
        <taxon>Bacteria</taxon>
        <taxon>Pseudomonadati</taxon>
        <taxon>Pseudomonadota</taxon>
        <taxon>Alphaproteobacteria</taxon>
        <taxon>Acetobacterales</taxon>
        <taxon>Acetobacteraceae</taxon>
        <taxon>Limobrevibacterium</taxon>
    </lineage>
</organism>
<feature type="domain" description="GHMP kinase N-terminal" evidence="5">
    <location>
        <begin position="68"/>
        <end position="107"/>
    </location>
</feature>
<dbReference type="Pfam" id="PF00288">
    <property type="entry name" value="GHMP_kinases_N"/>
    <property type="match status" value="1"/>
</dbReference>
<evidence type="ECO:0000256" key="1">
    <source>
        <dbReference type="ARBA" id="ARBA00022679"/>
    </source>
</evidence>
<evidence type="ECO:0000256" key="3">
    <source>
        <dbReference type="ARBA" id="ARBA00022777"/>
    </source>
</evidence>
<evidence type="ECO:0000259" key="5">
    <source>
        <dbReference type="Pfam" id="PF00288"/>
    </source>
</evidence>
<accession>A0AA41YWF9</accession>
<keyword evidence="2" id="KW-0547">Nucleotide-binding</keyword>
<keyword evidence="4" id="KW-0067">ATP-binding</keyword>
<keyword evidence="7" id="KW-1185">Reference proteome</keyword>
<evidence type="ECO:0000313" key="7">
    <source>
        <dbReference type="Proteomes" id="UP001165679"/>
    </source>
</evidence>
<evidence type="ECO:0000256" key="4">
    <source>
        <dbReference type="ARBA" id="ARBA00022840"/>
    </source>
</evidence>
<reference evidence="6" key="1">
    <citation type="submission" date="2022-09" db="EMBL/GenBank/DDBJ databases">
        <title>Rhodovastum sp. nov. RN2-1 isolated from soil in Seongnam, South Korea.</title>
        <authorList>
            <person name="Le N.T."/>
        </authorList>
    </citation>
    <scope>NUCLEOTIDE SEQUENCE</scope>
    <source>
        <strain evidence="6">RN2-1</strain>
    </source>
</reference>
<dbReference type="InterPro" id="IPR006204">
    <property type="entry name" value="GHMP_kinase_N_dom"/>
</dbReference>
<dbReference type="Gene3D" id="3.30.230.10">
    <property type="match status" value="1"/>
</dbReference>
<dbReference type="InterPro" id="IPR020568">
    <property type="entry name" value="Ribosomal_Su5_D2-typ_SF"/>
</dbReference>
<gene>
    <name evidence="6" type="ORF">OL599_18830</name>
</gene>
<sequence>MTALHEAAPAKVNLYLHVVGRRDDGYHLLDSLAVFPPVGDLLRAAPAATLSLAVDGPFGAALAAESDNLVLRAARALAGQAGVVPRAGLVLTKNLPVASGIGGGSAD</sequence>
<evidence type="ECO:0000256" key="2">
    <source>
        <dbReference type="ARBA" id="ARBA00022741"/>
    </source>
</evidence>
<keyword evidence="3 6" id="KW-0418">Kinase</keyword>
<protein>
    <submittedName>
        <fullName evidence="6">4-(Cytidine 5'-diphospho)-2-C-methyl-D-erythritol kinase</fullName>
    </submittedName>
</protein>
<dbReference type="PANTHER" id="PTHR43527">
    <property type="entry name" value="4-DIPHOSPHOCYTIDYL-2-C-METHYL-D-ERYTHRITOL KINASE, CHLOROPLASTIC"/>
    <property type="match status" value="1"/>
</dbReference>
<reference evidence="6" key="2">
    <citation type="submission" date="2022-10" db="EMBL/GenBank/DDBJ databases">
        <authorList>
            <person name="Trinh H.N."/>
        </authorList>
    </citation>
    <scope>NUCLEOTIDE SEQUENCE</scope>
    <source>
        <strain evidence="6">RN2-1</strain>
    </source>
</reference>
<dbReference type="SUPFAM" id="SSF54211">
    <property type="entry name" value="Ribosomal protein S5 domain 2-like"/>
    <property type="match status" value="1"/>
</dbReference>
<feature type="non-terminal residue" evidence="6">
    <location>
        <position position="107"/>
    </location>
</feature>